<geneLocation type="plasmid" evidence="2 3">
    <name>unnamed1</name>
</geneLocation>
<feature type="transmembrane region" description="Helical" evidence="1">
    <location>
        <begin position="37"/>
        <end position="56"/>
    </location>
</feature>
<dbReference type="KEGG" id="scad:DN051_43630"/>
<name>A0A2Z4JF16_9ACTN</name>
<dbReference type="Proteomes" id="UP000249616">
    <property type="component" value="Plasmid unnamed1"/>
</dbReference>
<evidence type="ECO:0000313" key="3">
    <source>
        <dbReference type="Proteomes" id="UP000249616"/>
    </source>
</evidence>
<keyword evidence="1" id="KW-0812">Transmembrane</keyword>
<protein>
    <submittedName>
        <fullName evidence="2">Uncharacterized protein</fullName>
    </submittedName>
</protein>
<evidence type="ECO:0000256" key="1">
    <source>
        <dbReference type="SAM" id="Phobius"/>
    </source>
</evidence>
<dbReference type="RefSeq" id="WP_112443250.1">
    <property type="nucleotide sequence ID" value="NZ_CP030074.1"/>
</dbReference>
<keyword evidence="2" id="KW-0614">Plasmid</keyword>
<keyword evidence="1" id="KW-1133">Transmembrane helix</keyword>
<proteinExistence type="predicted"/>
<gene>
    <name evidence="2" type="ORF">DN051_43630</name>
</gene>
<sequence>MALPSTVKALRTLLYVLMAFVVIAVVGIALQYYPGSLLVQVLSLLPALSSVIHVFYLRPGRNILRITLTVTLSVYILGAVSLLVIVKSPGSILSVVLGVTMLVLLHQRSSREWFAHSTAKTFDPPRSAVS</sequence>
<keyword evidence="3" id="KW-1185">Reference proteome</keyword>
<organism evidence="2 3">
    <name type="scientific">Streptomyces cadmiisoli</name>
    <dbReference type="NCBI Taxonomy" id="2184053"/>
    <lineage>
        <taxon>Bacteria</taxon>
        <taxon>Bacillati</taxon>
        <taxon>Actinomycetota</taxon>
        <taxon>Actinomycetes</taxon>
        <taxon>Kitasatosporales</taxon>
        <taxon>Streptomycetaceae</taxon>
        <taxon>Streptomyces</taxon>
        <taxon>Streptomyces aurantiacus group</taxon>
    </lineage>
</organism>
<dbReference type="EMBL" id="CP030074">
    <property type="protein sequence ID" value="AWW43448.1"/>
    <property type="molecule type" value="Genomic_DNA"/>
</dbReference>
<feature type="transmembrane region" description="Helical" evidence="1">
    <location>
        <begin position="63"/>
        <end position="85"/>
    </location>
</feature>
<dbReference type="AlphaFoldDB" id="A0A2Z4JF16"/>
<accession>A0A2Z4JF16</accession>
<feature type="transmembrane region" description="Helical" evidence="1">
    <location>
        <begin position="12"/>
        <end position="31"/>
    </location>
</feature>
<keyword evidence="1" id="KW-0472">Membrane</keyword>
<reference evidence="3" key="1">
    <citation type="submission" date="2018-06" db="EMBL/GenBank/DDBJ databases">
        <authorList>
            <person name="Li K."/>
        </authorList>
    </citation>
    <scope>NUCLEOTIDE SEQUENCE [LARGE SCALE GENOMIC DNA]</scope>
    <source>
        <strain evidence="3">ZFG47</strain>
        <plasmid evidence="3">unnamed1</plasmid>
    </source>
</reference>
<evidence type="ECO:0000313" key="2">
    <source>
        <dbReference type="EMBL" id="AWW43448.1"/>
    </source>
</evidence>
<feature type="transmembrane region" description="Helical" evidence="1">
    <location>
        <begin position="91"/>
        <end position="107"/>
    </location>
</feature>